<feature type="compositionally biased region" description="Low complexity" evidence="3">
    <location>
        <begin position="206"/>
        <end position="218"/>
    </location>
</feature>
<dbReference type="Pfam" id="PF01522">
    <property type="entry name" value="Polysacc_deac_1"/>
    <property type="match status" value="1"/>
</dbReference>
<dbReference type="RefSeq" id="WP_330380719.1">
    <property type="nucleotide sequence ID" value="NZ_CZAW01000040.1"/>
</dbReference>
<feature type="compositionally biased region" description="Acidic residues" evidence="3">
    <location>
        <begin position="31"/>
        <end position="93"/>
    </location>
</feature>
<feature type="region of interest" description="Disordered" evidence="3">
    <location>
        <begin position="1"/>
        <end position="125"/>
    </location>
</feature>
<dbReference type="GO" id="GO:0005975">
    <property type="term" value="P:carbohydrate metabolic process"/>
    <property type="evidence" value="ECO:0007669"/>
    <property type="project" value="InterPro"/>
</dbReference>
<evidence type="ECO:0000256" key="1">
    <source>
        <dbReference type="ARBA" id="ARBA00004613"/>
    </source>
</evidence>
<dbReference type="InterPro" id="IPR051398">
    <property type="entry name" value="Polysacch_Deacetylase"/>
</dbReference>
<reference evidence="6 7" key="1">
    <citation type="submission" date="2015-09" db="EMBL/GenBank/DDBJ databases">
        <authorList>
            <consortium name="Pathogen Informatics"/>
        </authorList>
    </citation>
    <scope>NUCLEOTIDE SEQUENCE [LARGE SCALE GENOMIC DNA]</scope>
    <source>
        <strain evidence="6 7">2789STDY5834911</strain>
    </source>
</reference>
<keyword evidence="4" id="KW-0472">Membrane</keyword>
<name>A0A174RW36_9FIRM</name>
<dbReference type="PANTHER" id="PTHR34216:SF3">
    <property type="entry name" value="POLY-BETA-1,6-N-ACETYL-D-GLUCOSAMINE N-DEACETYLASE"/>
    <property type="match status" value="1"/>
</dbReference>
<dbReference type="Gene3D" id="3.20.20.370">
    <property type="entry name" value="Glycoside hydrolase/deacetylase"/>
    <property type="match status" value="1"/>
</dbReference>
<protein>
    <recommendedName>
        <fullName evidence="5">NodB homology domain-containing protein</fullName>
    </recommendedName>
</protein>
<dbReference type="AlphaFoldDB" id="A0A174RW36"/>
<proteinExistence type="predicted"/>
<dbReference type="GO" id="GO:0016810">
    <property type="term" value="F:hydrolase activity, acting on carbon-nitrogen (but not peptide) bonds"/>
    <property type="evidence" value="ECO:0007669"/>
    <property type="project" value="InterPro"/>
</dbReference>
<gene>
    <name evidence="6" type="ORF">ERS852523_03132</name>
</gene>
<comment type="subcellular location">
    <subcellularLocation>
        <location evidence="1">Secreted</location>
    </subcellularLocation>
</comment>
<evidence type="ECO:0000256" key="3">
    <source>
        <dbReference type="SAM" id="MobiDB-lite"/>
    </source>
</evidence>
<evidence type="ECO:0000256" key="4">
    <source>
        <dbReference type="SAM" id="Phobius"/>
    </source>
</evidence>
<feature type="domain" description="NodB homology" evidence="5">
    <location>
        <begin position="484"/>
        <end position="535"/>
    </location>
</feature>
<evidence type="ECO:0000259" key="5">
    <source>
        <dbReference type="Pfam" id="PF01522"/>
    </source>
</evidence>
<keyword evidence="4" id="KW-1133">Transmembrane helix</keyword>
<dbReference type="InterPro" id="IPR002509">
    <property type="entry name" value="NODB_dom"/>
</dbReference>
<dbReference type="PANTHER" id="PTHR34216">
    <property type="match status" value="1"/>
</dbReference>
<dbReference type="GO" id="GO:0005576">
    <property type="term" value="C:extracellular region"/>
    <property type="evidence" value="ECO:0007669"/>
    <property type="project" value="UniProtKB-SubCell"/>
</dbReference>
<dbReference type="InterPro" id="IPR011330">
    <property type="entry name" value="Glyco_hydro/deAcase_b/a-brl"/>
</dbReference>
<feature type="compositionally biased region" description="Basic and acidic residues" evidence="3">
    <location>
        <begin position="1"/>
        <end position="28"/>
    </location>
</feature>
<accession>A0A174RW36</accession>
<dbReference type="SUPFAM" id="SSF88713">
    <property type="entry name" value="Glycoside hydrolase/deacetylase"/>
    <property type="match status" value="1"/>
</dbReference>
<dbReference type="Proteomes" id="UP000095712">
    <property type="component" value="Unassembled WGS sequence"/>
</dbReference>
<sequence length="627" mass="71299">MSELKPDSEKKEERLSDKEKVNTEKTNAEELNAEELNAEEPNAEEPNAEEPNAEEPNAEEPNAEEPNAEEPNAEEPNAEEPNAEEPNAEEPNAEEPNVEKLNEEKPNTEEINEEPPAASEDEDFFFDDNKAYEARRAARLERRNKLRRRKKRLRIAGCIVVAAAAAIGIGIGFYGEELQNFVSEQQVKIAQMVKSADRKTEEEKTAQQTNAEAEAENAVTPEVQDTDGLSEEDKTLYRQAKYAAKQYDYDKAISMLQNSETYQTSEKFQHAVKVYQKKKESCVSWPLDQVTHVFYHTLIKDTGKAFDGDYKSGDYDQVMTTIDEFNQITQSMYDKGYVMVSIYDMATADENGNMNAGEILLPPGKVPFVLSQDDVCYYHYMDGDGFATKLIVDEEGKIRNEYVEDDGSISVGDYDMVPLIDRFVEEHPDFSYRGAKGIVALTGYNGILGYRTDSSYETRPDDLDADKVKWLDEHPDFNLNTERENAARVAQAMKDEGWLFASHTWGHQNVSQISLERLQADTQKFKENVDPLIGGTDIIIFAFGADLTSVEDYSGEKFEYLKSQGYNYYCNVDSSQYFVQIRSNYFRQGRRNLDGYRMYYNPELLSDLFDAQSVFDSSRPVPVPTMG</sequence>
<feature type="compositionally biased region" description="Basic and acidic residues" evidence="3">
    <location>
        <begin position="97"/>
        <end position="108"/>
    </location>
</feature>
<evidence type="ECO:0000313" key="6">
    <source>
        <dbReference type="EMBL" id="CUP88291.1"/>
    </source>
</evidence>
<keyword evidence="4" id="KW-0812">Transmembrane</keyword>
<feature type="transmembrane region" description="Helical" evidence="4">
    <location>
        <begin position="153"/>
        <end position="175"/>
    </location>
</feature>
<evidence type="ECO:0000313" key="7">
    <source>
        <dbReference type="Proteomes" id="UP000095712"/>
    </source>
</evidence>
<dbReference type="EMBL" id="CZAW01000040">
    <property type="protein sequence ID" value="CUP88291.1"/>
    <property type="molecule type" value="Genomic_DNA"/>
</dbReference>
<feature type="compositionally biased region" description="Basic and acidic residues" evidence="3">
    <location>
        <begin position="196"/>
        <end position="205"/>
    </location>
</feature>
<keyword evidence="2" id="KW-0732">Signal</keyword>
<organism evidence="6 7">
    <name type="scientific">Blautia wexlerae</name>
    <dbReference type="NCBI Taxonomy" id="418240"/>
    <lineage>
        <taxon>Bacteria</taxon>
        <taxon>Bacillati</taxon>
        <taxon>Bacillota</taxon>
        <taxon>Clostridia</taxon>
        <taxon>Lachnospirales</taxon>
        <taxon>Lachnospiraceae</taxon>
        <taxon>Blautia</taxon>
    </lineage>
</organism>
<feature type="region of interest" description="Disordered" evidence="3">
    <location>
        <begin position="196"/>
        <end position="230"/>
    </location>
</feature>
<evidence type="ECO:0000256" key="2">
    <source>
        <dbReference type="ARBA" id="ARBA00022729"/>
    </source>
</evidence>